<evidence type="ECO:0000313" key="1">
    <source>
        <dbReference type="EMBL" id="CAI9720747.1"/>
    </source>
</evidence>
<protein>
    <submittedName>
        <fullName evidence="1">Uncharacterized protein</fullName>
    </submittedName>
</protein>
<keyword evidence="2" id="KW-1185">Reference proteome</keyword>
<proteinExistence type="predicted"/>
<accession>A0AA36AT28</accession>
<gene>
    <name evidence="1" type="ORF">OCTVUL_1B022613</name>
</gene>
<dbReference type="EMBL" id="OX597817">
    <property type="protein sequence ID" value="CAI9720747.1"/>
    <property type="molecule type" value="Genomic_DNA"/>
</dbReference>
<dbReference type="Proteomes" id="UP001162480">
    <property type="component" value="Chromosome 4"/>
</dbReference>
<organism evidence="1 2">
    <name type="scientific">Octopus vulgaris</name>
    <name type="common">Common octopus</name>
    <dbReference type="NCBI Taxonomy" id="6645"/>
    <lineage>
        <taxon>Eukaryota</taxon>
        <taxon>Metazoa</taxon>
        <taxon>Spiralia</taxon>
        <taxon>Lophotrochozoa</taxon>
        <taxon>Mollusca</taxon>
        <taxon>Cephalopoda</taxon>
        <taxon>Coleoidea</taxon>
        <taxon>Octopodiformes</taxon>
        <taxon>Octopoda</taxon>
        <taxon>Incirrata</taxon>
        <taxon>Octopodidae</taxon>
        <taxon>Octopus</taxon>
    </lineage>
</organism>
<reference evidence="1" key="1">
    <citation type="submission" date="2023-08" db="EMBL/GenBank/DDBJ databases">
        <authorList>
            <person name="Alioto T."/>
            <person name="Alioto T."/>
            <person name="Gomez Garrido J."/>
        </authorList>
    </citation>
    <scope>NUCLEOTIDE SEQUENCE</scope>
</reference>
<evidence type="ECO:0000313" key="2">
    <source>
        <dbReference type="Proteomes" id="UP001162480"/>
    </source>
</evidence>
<sequence>MELISGDVSSSLGASFANALFLDLQAMDLLKSGLDVKKIMINRNCTEKNTMKVKSNEKHKMKLAKLVWIGADGKFDKETLVYQEVTDENGEMKPKKGREHEHHLTFTKKLGTECETYLNLTHRVILFKGAIGVLLGEEFVSVLEEFNSTHTLIAVLFNNTNTNTGWEGGLVTC</sequence>
<name>A0AA36AT28_OCTVU</name>
<dbReference type="AlphaFoldDB" id="A0AA36AT28"/>